<comment type="caution">
    <text evidence="2">The sequence shown here is derived from an EMBL/GenBank/DDBJ whole genome shotgun (WGS) entry which is preliminary data.</text>
</comment>
<evidence type="ECO:0000313" key="2">
    <source>
        <dbReference type="EMBL" id="PJA12874.1"/>
    </source>
</evidence>
<name>A0A2M7W147_9BACT</name>
<dbReference type="Proteomes" id="UP000228952">
    <property type="component" value="Unassembled WGS sequence"/>
</dbReference>
<organism evidence="2 3">
    <name type="scientific">Candidatus Dojkabacteria bacterium CG_4_10_14_0_2_um_filter_Dojkabacteria_WS6_41_15</name>
    <dbReference type="NCBI Taxonomy" id="2014249"/>
    <lineage>
        <taxon>Bacteria</taxon>
        <taxon>Candidatus Dojkabacteria</taxon>
    </lineage>
</organism>
<keyword evidence="1" id="KW-0472">Membrane</keyword>
<keyword evidence="1" id="KW-1133">Transmembrane helix</keyword>
<dbReference type="EMBL" id="PFQB01000101">
    <property type="protein sequence ID" value="PJA12874.1"/>
    <property type="molecule type" value="Genomic_DNA"/>
</dbReference>
<accession>A0A2M7W147</accession>
<dbReference type="AlphaFoldDB" id="A0A2M7W147"/>
<reference evidence="3" key="1">
    <citation type="submission" date="2017-09" db="EMBL/GenBank/DDBJ databases">
        <title>Depth-based differentiation of microbial function through sediment-hosted aquifers and enrichment of novel symbionts in the deep terrestrial subsurface.</title>
        <authorList>
            <person name="Probst A.J."/>
            <person name="Ladd B."/>
            <person name="Jarett J.K."/>
            <person name="Geller-Mcgrath D.E."/>
            <person name="Sieber C.M.K."/>
            <person name="Emerson J.B."/>
            <person name="Anantharaman K."/>
            <person name="Thomas B.C."/>
            <person name="Malmstrom R."/>
            <person name="Stieglmeier M."/>
            <person name="Klingl A."/>
            <person name="Woyke T."/>
            <person name="Ryan C.M."/>
            <person name="Banfield J.F."/>
        </authorList>
    </citation>
    <scope>NUCLEOTIDE SEQUENCE [LARGE SCALE GENOMIC DNA]</scope>
</reference>
<sequence>MKSEKSKPFTDEIVENRRTPAFGFFRKKKQIEKLSPFKERQLIEEKQKRRAARKQRIKRIIGQFFTILFVVAVIFSMIVVPLLLVFG</sequence>
<protein>
    <submittedName>
        <fullName evidence="2">Uncharacterized protein</fullName>
    </submittedName>
</protein>
<gene>
    <name evidence="2" type="ORF">COX64_04080</name>
</gene>
<evidence type="ECO:0000313" key="3">
    <source>
        <dbReference type="Proteomes" id="UP000228952"/>
    </source>
</evidence>
<keyword evidence="1" id="KW-0812">Transmembrane</keyword>
<proteinExistence type="predicted"/>
<evidence type="ECO:0000256" key="1">
    <source>
        <dbReference type="SAM" id="Phobius"/>
    </source>
</evidence>
<feature type="transmembrane region" description="Helical" evidence="1">
    <location>
        <begin position="60"/>
        <end position="86"/>
    </location>
</feature>